<comment type="caution">
    <text evidence="1">The sequence shown here is derived from an EMBL/GenBank/DDBJ whole genome shotgun (WGS) entry which is preliminary data.</text>
</comment>
<dbReference type="Proteomes" id="UP000004949">
    <property type="component" value="Unassembled WGS sequence"/>
</dbReference>
<dbReference type="AlphaFoldDB" id="G6XKY9"/>
<dbReference type="RefSeq" id="WP_008852302.1">
    <property type="nucleotide sequence ID" value="NZ_AGQV01000008.1"/>
</dbReference>
<evidence type="ECO:0000313" key="2">
    <source>
        <dbReference type="Proteomes" id="UP000004949"/>
    </source>
</evidence>
<gene>
    <name evidence="1" type="ORF">GMO_21550</name>
</gene>
<proteinExistence type="predicted"/>
<dbReference type="EMBL" id="AGQV01000008">
    <property type="protein sequence ID" value="EHH67584.1"/>
    <property type="molecule type" value="Genomic_DNA"/>
</dbReference>
<keyword evidence="2" id="KW-1185">Reference proteome</keyword>
<accession>G6XKY9</accession>
<protein>
    <submittedName>
        <fullName evidence="1">Uncharacterized protein</fullName>
    </submittedName>
</protein>
<name>G6XKY9_9PROT</name>
<reference evidence="1 2" key="1">
    <citation type="submission" date="2011-10" db="EMBL/GenBank/DDBJ databases">
        <title>Genome sequence of Gluconobacter morbifer G707, isolated from Drosophila gut.</title>
        <authorList>
            <person name="Lee W.-J."/>
            <person name="Kim E.-K."/>
        </authorList>
    </citation>
    <scope>NUCLEOTIDE SEQUENCE [LARGE SCALE GENOMIC DNA]</scope>
    <source>
        <strain evidence="1 2">G707</strain>
    </source>
</reference>
<evidence type="ECO:0000313" key="1">
    <source>
        <dbReference type="EMBL" id="EHH67584.1"/>
    </source>
</evidence>
<organism evidence="1 2">
    <name type="scientific">Gluconobacter morbifer G707</name>
    <dbReference type="NCBI Taxonomy" id="1088869"/>
    <lineage>
        <taxon>Bacteria</taxon>
        <taxon>Pseudomonadati</taxon>
        <taxon>Pseudomonadota</taxon>
        <taxon>Alphaproteobacteria</taxon>
        <taxon>Acetobacterales</taxon>
        <taxon>Acetobacteraceae</taxon>
        <taxon>Gluconobacter</taxon>
    </lineage>
</organism>
<sequence>MNEKKPSAMTEPQFKQRLRLENLEISLIRLRRMVALALNSGLEKNRETLELEIGFLQVRLCELADAGDISAAECKRHAGGVLGVLKNRE</sequence>
<dbReference type="PATRIC" id="fig|1088869.3.peg.2149"/>
<dbReference type="STRING" id="1088869.GMO_21550"/>